<sequence length="149" mass="15896">MVVQARAALLELAPAQPTPWWPGGWVCPGEPPALVFQTEAEALAARPDSVPPNEWPVRWTAVLSGDQVLDEAFWEDRPKERVLGAGADLAQWLAAAAASGMVGNAAYDAVKFAVGKPREPDEVPDGEPRTLRQMDIDVPPGAPPVLGQD</sequence>
<organism evidence="2 3">
    <name type="scientific">Lentzea fradiae</name>
    <dbReference type="NCBI Taxonomy" id="200378"/>
    <lineage>
        <taxon>Bacteria</taxon>
        <taxon>Bacillati</taxon>
        <taxon>Actinomycetota</taxon>
        <taxon>Actinomycetes</taxon>
        <taxon>Pseudonocardiales</taxon>
        <taxon>Pseudonocardiaceae</taxon>
        <taxon>Lentzea</taxon>
    </lineage>
</organism>
<protein>
    <submittedName>
        <fullName evidence="2">Uncharacterized protein</fullName>
    </submittedName>
</protein>
<dbReference type="AlphaFoldDB" id="A0A1G7UVL4"/>
<dbReference type="EMBL" id="FNCC01000008">
    <property type="protein sequence ID" value="SDG51546.1"/>
    <property type="molecule type" value="Genomic_DNA"/>
</dbReference>
<name>A0A1G7UVL4_9PSEU</name>
<evidence type="ECO:0000313" key="2">
    <source>
        <dbReference type="EMBL" id="SDG51546.1"/>
    </source>
</evidence>
<keyword evidence="3" id="KW-1185">Reference proteome</keyword>
<feature type="compositionally biased region" description="Basic and acidic residues" evidence="1">
    <location>
        <begin position="116"/>
        <end position="135"/>
    </location>
</feature>
<accession>A0A1G7UVL4</accession>
<evidence type="ECO:0000313" key="3">
    <source>
        <dbReference type="Proteomes" id="UP000199623"/>
    </source>
</evidence>
<dbReference type="Proteomes" id="UP000199623">
    <property type="component" value="Unassembled WGS sequence"/>
</dbReference>
<proteinExistence type="predicted"/>
<dbReference type="STRING" id="200378.SAMN05216553_108440"/>
<reference evidence="3" key="1">
    <citation type="submission" date="2016-10" db="EMBL/GenBank/DDBJ databases">
        <authorList>
            <person name="Varghese N."/>
            <person name="Submissions S."/>
        </authorList>
    </citation>
    <scope>NUCLEOTIDE SEQUENCE [LARGE SCALE GENOMIC DNA]</scope>
    <source>
        <strain evidence="3">CGMCC 4.3506</strain>
    </source>
</reference>
<feature type="region of interest" description="Disordered" evidence="1">
    <location>
        <begin position="116"/>
        <end position="149"/>
    </location>
</feature>
<evidence type="ECO:0000256" key="1">
    <source>
        <dbReference type="SAM" id="MobiDB-lite"/>
    </source>
</evidence>
<gene>
    <name evidence="2" type="ORF">SAMN05216553_108440</name>
</gene>